<feature type="domain" description="CYRIA/CYRIB Rac1 binding" evidence="1">
    <location>
        <begin position="109"/>
        <end position="368"/>
    </location>
</feature>
<gene>
    <name evidence="2" type="ORF">PHYSODRAFT_341315</name>
</gene>
<accession>G5ACR6</accession>
<dbReference type="PANTHER" id="PTHR33206:SF1">
    <property type="entry name" value="DNA-DIRECTED DNA POLYMERASE"/>
    <property type="match status" value="1"/>
</dbReference>
<evidence type="ECO:0000259" key="1">
    <source>
        <dbReference type="Pfam" id="PF07159"/>
    </source>
</evidence>
<organism evidence="2 3">
    <name type="scientific">Phytophthora sojae (strain P6497)</name>
    <name type="common">Soybean stem and root rot agent</name>
    <name type="synonym">Phytophthora megasperma f. sp. glycines</name>
    <dbReference type="NCBI Taxonomy" id="1094619"/>
    <lineage>
        <taxon>Eukaryota</taxon>
        <taxon>Sar</taxon>
        <taxon>Stramenopiles</taxon>
        <taxon>Oomycota</taxon>
        <taxon>Peronosporomycetes</taxon>
        <taxon>Peronosporales</taxon>
        <taxon>Peronosporaceae</taxon>
        <taxon>Phytophthora</taxon>
    </lineage>
</organism>
<dbReference type="GeneID" id="20648062"/>
<keyword evidence="3" id="KW-1185">Reference proteome</keyword>
<proteinExistence type="predicted"/>
<dbReference type="InterPro" id="IPR009828">
    <property type="entry name" value="CYRIA/CYRIB_Rac1-bd"/>
</dbReference>
<dbReference type="Proteomes" id="UP000002640">
    <property type="component" value="Unassembled WGS sequence"/>
</dbReference>
<evidence type="ECO:0000313" key="2">
    <source>
        <dbReference type="EMBL" id="EGZ07140.1"/>
    </source>
</evidence>
<dbReference type="PANTHER" id="PTHR33206">
    <property type="entry name" value="PROTEIN CBG10425"/>
    <property type="match status" value="1"/>
</dbReference>
<sequence>MAESGRAGIGRQEQQKKLDSSRFTTALYINPQRKSGWGEISLRLPCRIPRERSDRLAELLHPSFRCADRWKSPPPRKRMPRMFNFSLRHSSDKSFSEAIIDQMCQDLAAESDDIISQAKNALARMQCYEGCLHLIQKTIREPHNEDLKAELITKLAPNISTIRGFYELAIDIETIFAALVQISSQKSTKKAAGFLMEKIASLVEFAVSFDSLKAKTPDIQNDLSHFRRFIAVNAAISNQLESLTDAPLNAMSFFVADHVPMLKVLVRAVEIAMTKEPAAVDVSAMLANSRCSSMSGSRPKDGRPMMNYLRAMTGAIIVYDHTALHGAFSSKSEVKIKRCVKELVQWKHNAHGATSELLNTIKNSTSFFQKLPARGKMVKLFCAIVGVAGSAFEVDIDEGASLQLFLAQTADGAWLESDSEDVKKLKKGEKTVAVEALTSEEKELQAESGLQKVLKGMQKPSTDQIHVLVVVPGHEDSKYRFYQGKNMESHLYEGIQPAEFYDKLENVLATQKSAFKVNIALGYKLVSRTDDSETRYFHPNISNTSVFSTPVAINSKADIRKKVISEIRSMELADKLNYPSSGYMVKGITDFKIYIYQRDHALGDSEAVIPKVIRDNKHVINFPKTNSKCVFHCIAYHKQEGAKKDPRRIQALVKQAFKQYCSYKEITYTLGLFRNFKPIDILQFDELEECFKLNINVFNMDVETGKVECIRCSDKDYDSINILSHENHALYITNVDMLQQKYQCSTCEMVFVSSDKLRNLTKNQCELVNIESFPAQPTIYQPAPNSIRSMLTKYSIKDADHYIDHFIVYDFEAILKPTGVKNGENTIFTNEHIPVYVSVADSLTEEVRCFVSDDPKELLKDMFQYIKEVAAKIQQYNVSKYESLLRKIINVHGLTDAEVPGLDLGKTYKMDDVNAWIQNGEFACFFDFHTKLTFGKKRSDYGKLKQCIGQVPVFVFNSGRYDINLIKADLFAVIGTDKITSVIKNPSYMCIATSDMKMLDISNYVPTGTGYAKYLSTYLGECKCDDKIRCVCGLGKGIFPYEYITSFDVLSQPEVPPKSAFDSALRSTSISDEDYARVQFVWEHYGMKSIKDLLIWYNNLDVVPFIKAIKAQRELFKRFELDMFTDGVSLPGLSEKVMYQTCFNNLQQPSKEPAEAFDFPASRLSGYKTQDADADREFNMTLEHLNDLLERQKYLCGLCYKQLTADTASADRINNKLGHIDEEKDIYTKMKANIAGGPSIIFNRYAKRNETKIRGGRICKKIIGYDANALYLWALGNEMPCGRLTTIEAYTGIVDDIVNDKIFGFLECDIRTPEHLKPYFSEMTPIFKNTLIDCSDRSVIGQHMFEYNEERKQSRAKPARKLIGSYFGEKTLIYAPLLKWYISHGMKITKTYSFIKASSHKAFAPFMEAVSSARREGDENVKSICKIIIEKMMKLVGNSAFGRSGMDMSKHKEVRYESDDKAIKAKIEHFTFHGMEELNDSCEFTMKKRKINNKNPIHLSIAIYQLAKLRMLQFYYDCIDFYFDRSEFQYQEMDKDSAYIAFSCEKPFLSVSSPSFLGFLTSSQVSSCELHALHDCRERSTVPFNSDAVHRQAPCSHEVAGRVQVSGDAEAAVRKATNVAYDRLVKKTQHKSKCEATRQIFGVGNQARRRKKN</sequence>
<dbReference type="EMBL" id="JH159163">
    <property type="protein sequence ID" value="EGZ07140.1"/>
    <property type="molecule type" value="Genomic_DNA"/>
</dbReference>
<dbReference type="InParanoid" id="G5ACR6"/>
<dbReference type="SUPFAM" id="SSF56672">
    <property type="entry name" value="DNA/RNA polymerases"/>
    <property type="match status" value="1"/>
</dbReference>
<dbReference type="Pfam" id="PF07159">
    <property type="entry name" value="CYRIA-B_Rac1-bd"/>
    <property type="match status" value="1"/>
</dbReference>
<evidence type="ECO:0000313" key="3">
    <source>
        <dbReference type="Proteomes" id="UP000002640"/>
    </source>
</evidence>
<dbReference type="KEGG" id="psoj:PHYSODRAFT_341315"/>
<reference evidence="2 3" key="1">
    <citation type="journal article" date="2006" name="Science">
        <title>Phytophthora genome sequences uncover evolutionary origins and mechanisms of pathogenesis.</title>
        <authorList>
            <person name="Tyler B.M."/>
            <person name="Tripathy S."/>
            <person name="Zhang X."/>
            <person name="Dehal P."/>
            <person name="Jiang R.H."/>
            <person name="Aerts A."/>
            <person name="Arredondo F.D."/>
            <person name="Baxter L."/>
            <person name="Bensasson D."/>
            <person name="Beynon J.L."/>
            <person name="Chapman J."/>
            <person name="Damasceno C.M."/>
            <person name="Dorrance A.E."/>
            <person name="Dou D."/>
            <person name="Dickerman A.W."/>
            <person name="Dubchak I.L."/>
            <person name="Garbelotto M."/>
            <person name="Gijzen M."/>
            <person name="Gordon S.G."/>
            <person name="Govers F."/>
            <person name="Grunwald N.J."/>
            <person name="Huang W."/>
            <person name="Ivors K.L."/>
            <person name="Jones R.W."/>
            <person name="Kamoun S."/>
            <person name="Krampis K."/>
            <person name="Lamour K.H."/>
            <person name="Lee M.K."/>
            <person name="McDonald W.H."/>
            <person name="Medina M."/>
            <person name="Meijer H.J."/>
            <person name="Nordberg E.K."/>
            <person name="Maclean D.J."/>
            <person name="Ospina-Giraldo M.D."/>
            <person name="Morris P.F."/>
            <person name="Phuntumart V."/>
            <person name="Putnam N.H."/>
            <person name="Rash S."/>
            <person name="Rose J.K."/>
            <person name="Sakihama Y."/>
            <person name="Salamov A.A."/>
            <person name="Savidor A."/>
            <person name="Scheuring C.F."/>
            <person name="Smith B.M."/>
            <person name="Sobral B.W."/>
            <person name="Terry A."/>
            <person name="Torto-Alalibo T.A."/>
            <person name="Win J."/>
            <person name="Xu Z."/>
            <person name="Zhang H."/>
            <person name="Grigoriev I.V."/>
            <person name="Rokhsar D.S."/>
            <person name="Boore J.L."/>
        </authorList>
    </citation>
    <scope>NUCLEOTIDE SEQUENCE [LARGE SCALE GENOMIC DNA]</scope>
    <source>
        <strain evidence="2 3">P6497</strain>
    </source>
</reference>
<dbReference type="InterPro" id="IPR043502">
    <property type="entry name" value="DNA/RNA_pol_sf"/>
</dbReference>
<dbReference type="SMR" id="G5ACR6"/>
<dbReference type="RefSeq" id="XP_009537904.1">
    <property type="nucleotide sequence ID" value="XM_009539609.1"/>
</dbReference>
<name>G5ACR6_PHYSP</name>
<dbReference type="GO" id="GO:0031267">
    <property type="term" value="F:small GTPase binding"/>
    <property type="evidence" value="ECO:0007669"/>
    <property type="project" value="InterPro"/>
</dbReference>
<protein>
    <recommendedName>
        <fullName evidence="1">CYRIA/CYRIB Rac1 binding domain-containing protein</fullName>
    </recommendedName>
</protein>